<organism evidence="2 3">
    <name type="scientific">Grifola frondosa</name>
    <name type="common">Maitake</name>
    <name type="synonym">Polyporus frondosus</name>
    <dbReference type="NCBI Taxonomy" id="5627"/>
    <lineage>
        <taxon>Eukaryota</taxon>
        <taxon>Fungi</taxon>
        <taxon>Dikarya</taxon>
        <taxon>Basidiomycota</taxon>
        <taxon>Agaricomycotina</taxon>
        <taxon>Agaricomycetes</taxon>
        <taxon>Polyporales</taxon>
        <taxon>Grifolaceae</taxon>
        <taxon>Grifola</taxon>
    </lineage>
</organism>
<evidence type="ECO:0000313" key="3">
    <source>
        <dbReference type="Proteomes" id="UP000092993"/>
    </source>
</evidence>
<evidence type="ECO:0000313" key="2">
    <source>
        <dbReference type="EMBL" id="OBZ72788.1"/>
    </source>
</evidence>
<gene>
    <name evidence="2" type="ORF">A0H81_06963</name>
</gene>
<protein>
    <submittedName>
        <fullName evidence="2">Uncharacterized protein</fullName>
    </submittedName>
</protein>
<dbReference type="OMA" id="VDAITIM"/>
<keyword evidence="3" id="KW-1185">Reference proteome</keyword>
<proteinExistence type="predicted"/>
<dbReference type="STRING" id="5627.A0A1C7M7H5"/>
<sequence>MLKRGQRQVHRWDYRLQRSALAIACQGYTSTSSVNLQNSYEGLHRSCLLCYGRYNRLRPRHAWWPSARDGSVACPGSSLISTSSIAVGNLSVELAMFSCSTVTPEQDNLPKPKPTTTSSATPTPSPTPTDVCNEICTDVCSDVGQLPPVSEDCATIVDAITIMNGSVAPEFEVDPNHMQQLTFGTCRFFFENVGPSPLSYCWTSLAQVASAAASACLPPVQPVNSEGLCIPSDGLWQVGVAHS</sequence>
<dbReference type="EMBL" id="LUGG01000007">
    <property type="protein sequence ID" value="OBZ72788.1"/>
    <property type="molecule type" value="Genomic_DNA"/>
</dbReference>
<feature type="region of interest" description="Disordered" evidence="1">
    <location>
        <begin position="103"/>
        <end position="127"/>
    </location>
</feature>
<name>A0A1C7M7H5_GRIFR</name>
<dbReference type="AlphaFoldDB" id="A0A1C7M7H5"/>
<dbReference type="Proteomes" id="UP000092993">
    <property type="component" value="Unassembled WGS sequence"/>
</dbReference>
<evidence type="ECO:0000256" key="1">
    <source>
        <dbReference type="SAM" id="MobiDB-lite"/>
    </source>
</evidence>
<dbReference type="OrthoDB" id="3249523at2759"/>
<comment type="caution">
    <text evidence="2">The sequence shown here is derived from an EMBL/GenBank/DDBJ whole genome shotgun (WGS) entry which is preliminary data.</text>
</comment>
<accession>A0A1C7M7H5</accession>
<reference evidence="2 3" key="1">
    <citation type="submission" date="2016-03" db="EMBL/GenBank/DDBJ databases">
        <title>Whole genome sequencing of Grifola frondosa 9006-11.</title>
        <authorList>
            <person name="Min B."/>
            <person name="Park H."/>
            <person name="Kim J.-G."/>
            <person name="Cho H."/>
            <person name="Oh Y.-L."/>
            <person name="Kong W.-S."/>
            <person name="Choi I.-G."/>
        </authorList>
    </citation>
    <scope>NUCLEOTIDE SEQUENCE [LARGE SCALE GENOMIC DNA]</scope>
    <source>
        <strain evidence="2 3">9006-11</strain>
    </source>
</reference>